<dbReference type="AlphaFoldDB" id="A0A1D1XFQ9"/>
<comment type="catalytic activity">
    <reaction evidence="7">
        <text>L-threonyl-[protein] + ATP = O-phospho-L-threonyl-[protein] + ADP + H(+)</text>
        <dbReference type="Rhea" id="RHEA:46608"/>
        <dbReference type="Rhea" id="RHEA-COMP:11060"/>
        <dbReference type="Rhea" id="RHEA-COMP:11605"/>
        <dbReference type="ChEBI" id="CHEBI:15378"/>
        <dbReference type="ChEBI" id="CHEBI:30013"/>
        <dbReference type="ChEBI" id="CHEBI:30616"/>
        <dbReference type="ChEBI" id="CHEBI:61977"/>
        <dbReference type="ChEBI" id="CHEBI:456216"/>
        <dbReference type="EC" id="2.7.11.1"/>
    </reaction>
</comment>
<evidence type="ECO:0000256" key="1">
    <source>
        <dbReference type="ARBA" id="ARBA00012513"/>
    </source>
</evidence>
<keyword evidence="3" id="KW-0808">Transferase</keyword>
<evidence type="ECO:0000256" key="3">
    <source>
        <dbReference type="ARBA" id="ARBA00022679"/>
    </source>
</evidence>
<evidence type="ECO:0000256" key="5">
    <source>
        <dbReference type="ARBA" id="ARBA00022777"/>
    </source>
</evidence>
<evidence type="ECO:0000313" key="11">
    <source>
        <dbReference type="EMBL" id="JAT41205.1"/>
    </source>
</evidence>
<dbReference type="EMBL" id="GDJX01026731">
    <property type="protein sequence ID" value="JAT41205.1"/>
    <property type="molecule type" value="Transcribed_RNA"/>
</dbReference>
<dbReference type="SUPFAM" id="SSF56112">
    <property type="entry name" value="Protein kinase-like (PK-like)"/>
    <property type="match status" value="1"/>
</dbReference>
<dbReference type="SMART" id="SM00220">
    <property type="entry name" value="S_TKc"/>
    <property type="match status" value="1"/>
</dbReference>
<keyword evidence="4" id="KW-0547">Nucleotide-binding</keyword>
<dbReference type="PANTHER" id="PTHR13902">
    <property type="entry name" value="SERINE/THREONINE-PROTEIN KINASE WNK WITH NO LYSINE -RELATED"/>
    <property type="match status" value="1"/>
</dbReference>
<dbReference type="GO" id="GO:0004674">
    <property type="term" value="F:protein serine/threonine kinase activity"/>
    <property type="evidence" value="ECO:0007669"/>
    <property type="project" value="UniProtKB-KW"/>
</dbReference>
<feature type="region of interest" description="Disordered" evidence="9">
    <location>
        <begin position="1"/>
        <end position="20"/>
    </location>
</feature>
<keyword evidence="6" id="KW-0067">ATP-binding</keyword>
<organism evidence="11">
    <name type="scientific">Anthurium amnicola</name>
    <dbReference type="NCBI Taxonomy" id="1678845"/>
    <lineage>
        <taxon>Eukaryota</taxon>
        <taxon>Viridiplantae</taxon>
        <taxon>Streptophyta</taxon>
        <taxon>Embryophyta</taxon>
        <taxon>Tracheophyta</taxon>
        <taxon>Spermatophyta</taxon>
        <taxon>Magnoliopsida</taxon>
        <taxon>Liliopsida</taxon>
        <taxon>Araceae</taxon>
        <taxon>Pothoideae</taxon>
        <taxon>Potheae</taxon>
        <taxon>Anthurium</taxon>
    </lineage>
</organism>
<dbReference type="InterPro" id="IPR000719">
    <property type="entry name" value="Prot_kinase_dom"/>
</dbReference>
<evidence type="ECO:0000256" key="7">
    <source>
        <dbReference type="ARBA" id="ARBA00047899"/>
    </source>
</evidence>
<gene>
    <name evidence="11" type="primary">WNK4_5</name>
    <name evidence="11" type="ORF">g.62160</name>
</gene>
<dbReference type="Pfam" id="PF00069">
    <property type="entry name" value="Pkinase"/>
    <property type="match status" value="1"/>
</dbReference>
<accession>A0A1D1XFQ9</accession>
<evidence type="ECO:0000256" key="4">
    <source>
        <dbReference type="ARBA" id="ARBA00022741"/>
    </source>
</evidence>
<dbReference type="Gene3D" id="1.10.510.10">
    <property type="entry name" value="Transferase(Phosphotransferase) domain 1"/>
    <property type="match status" value="1"/>
</dbReference>
<dbReference type="Gene3D" id="3.30.200.20">
    <property type="entry name" value="Phosphorylase Kinase, domain 1"/>
    <property type="match status" value="1"/>
</dbReference>
<dbReference type="CDD" id="cd13983">
    <property type="entry name" value="STKc_WNK"/>
    <property type="match status" value="1"/>
</dbReference>
<dbReference type="PROSITE" id="PS00108">
    <property type="entry name" value="PROTEIN_KINASE_ST"/>
    <property type="match status" value="1"/>
</dbReference>
<evidence type="ECO:0000256" key="2">
    <source>
        <dbReference type="ARBA" id="ARBA00022527"/>
    </source>
</evidence>
<keyword evidence="5 11" id="KW-0418">Kinase</keyword>
<keyword evidence="2" id="KW-0723">Serine/threonine-protein kinase</keyword>
<proteinExistence type="predicted"/>
<reference evidence="11" key="1">
    <citation type="submission" date="2015-07" db="EMBL/GenBank/DDBJ databases">
        <title>Transcriptome Assembly of Anthurium amnicola.</title>
        <authorList>
            <person name="Suzuki J."/>
        </authorList>
    </citation>
    <scope>NUCLEOTIDE SEQUENCE</scope>
</reference>
<sequence length="620" mass="70259">MDPARNECSRNAGGGADADVVERDPTGRYVRYKEILGRGASKTVYKAFDEVDGREVAWNQVKIDDVLQTPEDLERLYSEVHLLKSLQHENIIEYLNSWVDERKKTINIITELFTSGSLRQYRIKYKNVDIKALRGWARQILRGLHYLHNHNPPILHRDLKCDNIFVNGNRGEVKIGDLGLATVMQQPTARSVIGTPEFMAPELYEEEYNELVDVYSFGMCLLEMVTLEYPYSECKNAAQIYKKVISGIKPMSLGKVTDLQVQQLIEKCLRPASERLSVIELLQDPFFRADTFEESSENSARSPNVLSSSEGIQYEPMDEEVKYMQPSANLSIEIGCDDPYLLSMEFQTTNNSNEFRLRGEKIDDSTISFALRIVDRNGRARNIHFIFYLDSDTAVSVAGEMVEHLHLTDHDVTSIANFIDFSIMRLIPGWIPSTDHSSNGTMTPYKNSGVNDISQLLIEANTDRVVLSHLDLSNSSEDSSHPHQSNPYEKEDEGVLNGLGRDPQNTTGCLPDVLGMGIYPEYRFERNDSNGGEITRLYQSTDSLDTIMSETGDVTNVSSVPSVSSFLSFADSNHDDELKLALETVEVQYQQRLQELSRMRAEALDGARRRYLLRENKVVN</sequence>
<feature type="domain" description="Protein kinase" evidence="10">
    <location>
        <begin position="30"/>
        <end position="287"/>
    </location>
</feature>
<evidence type="ECO:0000256" key="9">
    <source>
        <dbReference type="SAM" id="MobiDB-lite"/>
    </source>
</evidence>
<protein>
    <recommendedName>
        <fullName evidence="1">non-specific serine/threonine protein kinase</fullName>
        <ecNumber evidence="1">2.7.11.1</ecNumber>
    </recommendedName>
</protein>
<evidence type="ECO:0000256" key="6">
    <source>
        <dbReference type="ARBA" id="ARBA00022840"/>
    </source>
</evidence>
<feature type="compositionally biased region" description="Polar residues" evidence="9">
    <location>
        <begin position="473"/>
        <end position="487"/>
    </location>
</feature>
<dbReference type="InterPro" id="IPR008271">
    <property type="entry name" value="Ser/Thr_kinase_AS"/>
</dbReference>
<dbReference type="FunFam" id="3.30.200.20:FF:000075">
    <property type="entry name" value="Probable serine/threonine-protein kinase WNK1"/>
    <property type="match status" value="1"/>
</dbReference>
<feature type="region of interest" description="Disordered" evidence="9">
    <location>
        <begin position="473"/>
        <end position="503"/>
    </location>
</feature>
<dbReference type="EC" id="2.7.11.1" evidence="1"/>
<dbReference type="PROSITE" id="PS50011">
    <property type="entry name" value="PROTEIN_KINASE_DOM"/>
    <property type="match status" value="1"/>
</dbReference>
<dbReference type="FunFam" id="1.10.510.10:FF:000046">
    <property type="entry name" value="probable serine/threonine-protein kinase WNK9"/>
    <property type="match status" value="1"/>
</dbReference>
<dbReference type="Gene3D" id="3.10.20.90">
    <property type="entry name" value="Phosphatidylinositol 3-kinase Catalytic Subunit, Chain A, domain 1"/>
    <property type="match status" value="1"/>
</dbReference>
<name>A0A1D1XFQ9_9ARAE</name>
<comment type="catalytic activity">
    <reaction evidence="8">
        <text>L-seryl-[protein] + ATP = O-phospho-L-seryl-[protein] + ADP + H(+)</text>
        <dbReference type="Rhea" id="RHEA:17989"/>
        <dbReference type="Rhea" id="RHEA-COMP:9863"/>
        <dbReference type="Rhea" id="RHEA-COMP:11604"/>
        <dbReference type="ChEBI" id="CHEBI:15378"/>
        <dbReference type="ChEBI" id="CHEBI:29999"/>
        <dbReference type="ChEBI" id="CHEBI:30616"/>
        <dbReference type="ChEBI" id="CHEBI:83421"/>
        <dbReference type="ChEBI" id="CHEBI:456216"/>
        <dbReference type="EC" id="2.7.11.1"/>
    </reaction>
</comment>
<dbReference type="GO" id="GO:0005524">
    <property type="term" value="F:ATP binding"/>
    <property type="evidence" value="ECO:0007669"/>
    <property type="project" value="UniProtKB-KW"/>
</dbReference>
<evidence type="ECO:0000259" key="10">
    <source>
        <dbReference type="PROSITE" id="PS50011"/>
    </source>
</evidence>
<dbReference type="InterPro" id="IPR011009">
    <property type="entry name" value="Kinase-like_dom_sf"/>
</dbReference>
<dbReference type="InterPro" id="IPR050588">
    <property type="entry name" value="WNK_Ser-Thr_kinase"/>
</dbReference>
<evidence type="ECO:0000256" key="8">
    <source>
        <dbReference type="ARBA" id="ARBA00048679"/>
    </source>
</evidence>